<dbReference type="Pfam" id="PF16158">
    <property type="entry name" value="N_BRCA1_IG"/>
    <property type="match status" value="1"/>
</dbReference>
<evidence type="ECO:0000259" key="6">
    <source>
        <dbReference type="PROSITE" id="PS50135"/>
    </source>
</evidence>
<feature type="domain" description="ZZ-type" evidence="6">
    <location>
        <begin position="510"/>
        <end position="568"/>
    </location>
</feature>
<keyword evidence="3" id="KW-0862">Zinc</keyword>
<name>A0A381LAQ0_BLUGR</name>
<dbReference type="PANTHER" id="PTHR20930:SF0">
    <property type="entry name" value="PROTEIN ILRUN"/>
    <property type="match status" value="1"/>
</dbReference>
<reference evidence="7" key="1">
    <citation type="submission" date="2018-07" db="EMBL/GenBank/DDBJ databases">
        <authorList>
            <person name="Quirk P.G."/>
            <person name="Krulwich T.A."/>
        </authorList>
    </citation>
    <scope>NUCLEOTIDE SEQUENCE</scope>
    <source>
        <strain evidence="7">96224</strain>
    </source>
</reference>
<dbReference type="InterPro" id="IPR000433">
    <property type="entry name" value="Znf_ZZ"/>
</dbReference>
<sequence>MESYIAPHDATVSLKVLIDGRTQQFKLPLHDFAPEALTTKVSISLRKTLVYKCLSDKIKNFIFITLTPAYKMLRLLFGIPNSSEVIFERHLGNPGRYAPLDLNNKSACKYLYCIAREKERLCLRVTTTLAKSNIPRTITNEDEEKSINNEKNCEADHSNPGTDFSQSSHDHSSLESVDQKVLSPEDYEKSMNTSQKLHSDVQLHQKISLSSQNDRNDFSAAGREISRIPSQRAVTAYNTSALETNGTQCSKLDNEPEGTYKQNRIGVKNFDMYEKSGAPPNLHPATTGITICCNSCNASIPNEHYHCSNCDDGDYDLCKACVDNGVLCQGIDHWLIKRFLRNGAIVASTTETIIPKPDPLRQGLESLYDSHKMVDSRTCNVCVRGFKNEQMVNCKDCPDYDICIDCFVNAECGHNPRHSFQSVVKEVILSPQVQALLPPGRNTLHEAICDGCRTHIRGVRHKCLECPDWDYCSTCIENASISHKLHRFVTIYGPDDISAPTSLNSEVSVHDDVYCDGPLCGKFSSFIIGDRYKCTICNNTDFCASCEASHLNHHNNTHPLIKLKTPVRNVSVKTVCDTQHQQNLPITCDGPIVETRRFNSSNRRPTLSTTSQIYTVLDFQPSETAKIQAVTYKKSGHLHNEVLKLDDLDEVESEQKSILQNYDLSTQKKLEAHFVRQVIRDGITMKANATFEQTWLLRNIGNNIWPAGCKVVFIAGTNMCALDPEYPTGVPGQFSAVSGSICNYQVDPGQTAGFSVQMKAPDFEGNFTSFWHLIAPDGTKFGVTLWHNIIVEESEPIGQKLFDSSMELRRNQIIFPIIESSAINTQQRLSANSKYSETVSDYHTDVGTDAQSNEEASTDDENEYEFVNNSIDDF</sequence>
<keyword evidence="2 4" id="KW-0863">Zinc-finger</keyword>
<organism evidence="7">
    <name type="scientific">Blumeria graminis f. sp. tritici 96224</name>
    <dbReference type="NCBI Taxonomy" id="1268274"/>
    <lineage>
        <taxon>Eukaryota</taxon>
        <taxon>Fungi</taxon>
        <taxon>Dikarya</taxon>
        <taxon>Ascomycota</taxon>
        <taxon>Pezizomycotina</taxon>
        <taxon>Leotiomycetes</taxon>
        <taxon>Erysiphales</taxon>
        <taxon>Erysiphaceae</taxon>
        <taxon>Blumeria</taxon>
    </lineage>
</organism>
<accession>A0A381LAQ0</accession>
<feature type="compositionally biased region" description="Basic and acidic residues" evidence="5">
    <location>
        <begin position="145"/>
        <end position="157"/>
    </location>
</feature>
<proteinExistence type="predicted"/>
<feature type="region of interest" description="Disordered" evidence="5">
    <location>
        <begin position="841"/>
        <end position="867"/>
    </location>
</feature>
<evidence type="ECO:0000256" key="1">
    <source>
        <dbReference type="ARBA" id="ARBA00022723"/>
    </source>
</evidence>
<dbReference type="InterPro" id="IPR032350">
    <property type="entry name" value="Nbr1_FW"/>
</dbReference>
<dbReference type="GO" id="GO:0000407">
    <property type="term" value="C:phagophore assembly site"/>
    <property type="evidence" value="ECO:0007669"/>
    <property type="project" value="TreeGrafter"/>
</dbReference>
<dbReference type="EMBL" id="UIGY01000084">
    <property type="protein sequence ID" value="SUZ10542.1"/>
    <property type="molecule type" value="Genomic_DNA"/>
</dbReference>
<dbReference type="InterPro" id="IPR043145">
    <property type="entry name" value="Znf_ZZ_sf"/>
</dbReference>
<evidence type="ECO:0000256" key="5">
    <source>
        <dbReference type="SAM" id="MobiDB-lite"/>
    </source>
</evidence>
<dbReference type="SUPFAM" id="SSF57850">
    <property type="entry name" value="RING/U-box"/>
    <property type="match status" value="4"/>
</dbReference>
<dbReference type="SMART" id="SM00291">
    <property type="entry name" value="ZnF_ZZ"/>
    <property type="match status" value="4"/>
</dbReference>
<gene>
    <name evidence="7" type="ORF">BGT96224V2_LOCUS3710</name>
</gene>
<dbReference type="PROSITE" id="PS50135">
    <property type="entry name" value="ZF_ZZ_2"/>
    <property type="match status" value="2"/>
</dbReference>
<dbReference type="InterPro" id="IPR013783">
    <property type="entry name" value="Ig-like_fold"/>
</dbReference>
<dbReference type="CDD" id="cd02340">
    <property type="entry name" value="ZZ_NBR1_like"/>
    <property type="match status" value="1"/>
</dbReference>
<protein>
    <submittedName>
        <fullName evidence="7">Bgt-2951</fullName>
    </submittedName>
</protein>
<dbReference type="PANTHER" id="PTHR20930">
    <property type="entry name" value="OVARIAN CARCINOMA ANTIGEN CA125-RELATED"/>
    <property type="match status" value="1"/>
</dbReference>
<dbReference type="GO" id="GO:0008270">
    <property type="term" value="F:zinc ion binding"/>
    <property type="evidence" value="ECO:0007669"/>
    <property type="project" value="UniProtKB-KW"/>
</dbReference>
<evidence type="ECO:0000256" key="4">
    <source>
        <dbReference type="PROSITE-ProRule" id="PRU00228"/>
    </source>
</evidence>
<dbReference type="OrthoDB" id="661148at2759"/>
<dbReference type="AlphaFoldDB" id="A0A381LAQ0"/>
<dbReference type="GO" id="GO:0043130">
    <property type="term" value="F:ubiquitin binding"/>
    <property type="evidence" value="ECO:0007669"/>
    <property type="project" value="TreeGrafter"/>
</dbReference>
<evidence type="ECO:0000313" key="7">
    <source>
        <dbReference type="EMBL" id="SUZ10542.1"/>
    </source>
</evidence>
<keyword evidence="1" id="KW-0479">Metal-binding</keyword>
<evidence type="ECO:0000256" key="3">
    <source>
        <dbReference type="ARBA" id="ARBA00022833"/>
    </source>
</evidence>
<dbReference type="Pfam" id="PF00569">
    <property type="entry name" value="ZZ"/>
    <property type="match status" value="2"/>
</dbReference>
<dbReference type="GO" id="GO:0016236">
    <property type="term" value="P:macroautophagy"/>
    <property type="evidence" value="ECO:0007669"/>
    <property type="project" value="TreeGrafter"/>
</dbReference>
<dbReference type="Gene3D" id="2.60.40.10">
    <property type="entry name" value="Immunoglobulins"/>
    <property type="match status" value="1"/>
</dbReference>
<feature type="region of interest" description="Disordered" evidence="5">
    <location>
        <begin position="136"/>
        <end position="180"/>
    </location>
</feature>
<dbReference type="CDD" id="cd14947">
    <property type="entry name" value="NBR1_like"/>
    <property type="match status" value="1"/>
</dbReference>
<feature type="domain" description="ZZ-type" evidence="6">
    <location>
        <begin position="444"/>
        <end position="496"/>
    </location>
</feature>
<dbReference type="Gene3D" id="3.30.60.90">
    <property type="match status" value="3"/>
</dbReference>
<evidence type="ECO:0000256" key="2">
    <source>
        <dbReference type="ARBA" id="ARBA00022771"/>
    </source>
</evidence>